<gene>
    <name evidence="1" type="ORF">JJB07_09135</name>
</gene>
<evidence type="ECO:0000313" key="1">
    <source>
        <dbReference type="EMBL" id="MBL0386816.1"/>
    </source>
</evidence>
<keyword evidence="2" id="KW-1185">Reference proteome</keyword>
<accession>A0ABS1J973</accession>
<dbReference type="EMBL" id="JAEQNB010000002">
    <property type="protein sequence ID" value="MBL0386816.1"/>
    <property type="molecule type" value="Genomic_DNA"/>
</dbReference>
<sequence length="208" mass="23595">MFKNRIFVGGAVGYLFALVTSPLLPEILSLLFPIAGIAIGTLLQKQTKKPDIQTVEPVQAPTETSIPTPQPQIPESEFTPVLEYLAVLEDMVMSEGQKNNLDDEIVDRCLIVFARIQRLVPFLEELNNGDINHTVRRLVLKDLNGFITPFLRLSGENKTKNRRTLLNGIKDINMKITSIMETIEYKDLIELQTKADLIHRRYNESEGY</sequence>
<name>A0ABS1J973_9BACL</name>
<evidence type="ECO:0000313" key="2">
    <source>
        <dbReference type="Proteomes" id="UP000602284"/>
    </source>
</evidence>
<dbReference type="RefSeq" id="WP_201633946.1">
    <property type="nucleotide sequence ID" value="NZ_JAEQNB010000002.1"/>
</dbReference>
<dbReference type="Proteomes" id="UP000602284">
    <property type="component" value="Unassembled WGS sequence"/>
</dbReference>
<proteinExistence type="predicted"/>
<reference evidence="1 2" key="1">
    <citation type="submission" date="2021-01" db="EMBL/GenBank/DDBJ databases">
        <title>Tumebacillus sp. strain ITR2 16S ribosomal RNA gene Genome sequencing and assembly.</title>
        <authorList>
            <person name="Kang M."/>
        </authorList>
    </citation>
    <scope>NUCLEOTIDE SEQUENCE [LARGE SCALE GENOMIC DNA]</scope>
    <source>
        <strain evidence="1 2">ITR2</strain>
    </source>
</reference>
<evidence type="ECO:0008006" key="3">
    <source>
        <dbReference type="Google" id="ProtNLM"/>
    </source>
</evidence>
<comment type="caution">
    <text evidence="1">The sequence shown here is derived from an EMBL/GenBank/DDBJ whole genome shotgun (WGS) entry which is preliminary data.</text>
</comment>
<organism evidence="1 2">
    <name type="scientific">Tumebacillus amylolyticus</name>
    <dbReference type="NCBI Taxonomy" id="2801339"/>
    <lineage>
        <taxon>Bacteria</taxon>
        <taxon>Bacillati</taxon>
        <taxon>Bacillota</taxon>
        <taxon>Bacilli</taxon>
        <taxon>Bacillales</taxon>
        <taxon>Alicyclobacillaceae</taxon>
        <taxon>Tumebacillus</taxon>
    </lineage>
</organism>
<protein>
    <recommendedName>
        <fullName evidence="3">5-bromo-4-chloroindolyl phosphate hydrolysis protein</fullName>
    </recommendedName>
</protein>